<dbReference type="EMBL" id="CYRY02036844">
    <property type="protein sequence ID" value="VCX19836.1"/>
    <property type="molecule type" value="Genomic_DNA"/>
</dbReference>
<organism evidence="1 2">
    <name type="scientific">Gulo gulo</name>
    <name type="common">Wolverine</name>
    <name type="synonym">Gluton</name>
    <dbReference type="NCBI Taxonomy" id="48420"/>
    <lineage>
        <taxon>Eukaryota</taxon>
        <taxon>Metazoa</taxon>
        <taxon>Chordata</taxon>
        <taxon>Craniata</taxon>
        <taxon>Vertebrata</taxon>
        <taxon>Euteleostomi</taxon>
        <taxon>Mammalia</taxon>
        <taxon>Eutheria</taxon>
        <taxon>Laurasiatheria</taxon>
        <taxon>Carnivora</taxon>
        <taxon>Caniformia</taxon>
        <taxon>Musteloidea</taxon>
        <taxon>Mustelidae</taxon>
        <taxon>Guloninae</taxon>
        <taxon>Gulo</taxon>
    </lineage>
</organism>
<proteinExistence type="predicted"/>
<protein>
    <submittedName>
        <fullName evidence="1">Uncharacterized protein</fullName>
    </submittedName>
</protein>
<sequence>MQKWCTQMEYSDELEATIEDNGDGGWVDSYHNTGIAGITEAVKEITLESKDSIILQDCSAVCEEEEEEDEGEAADMEVYGESGLLETDEATLDTRELVEACKAKTDAGVRMLFPKLELTTFISLMINITRHQDYGCSAMMSKGTLHQLNTCMKTSVKIM</sequence>
<reference evidence="1 2" key="1">
    <citation type="submission" date="2018-10" db="EMBL/GenBank/DDBJ databases">
        <authorList>
            <person name="Ekblom R."/>
            <person name="Jareborg N."/>
        </authorList>
    </citation>
    <scope>NUCLEOTIDE SEQUENCE [LARGE SCALE GENOMIC DNA]</scope>
    <source>
        <tissue evidence="1">Muscle</tissue>
    </source>
</reference>
<accession>A0A9X9Q532</accession>
<dbReference type="Proteomes" id="UP000269945">
    <property type="component" value="Unassembled WGS sequence"/>
</dbReference>
<comment type="caution">
    <text evidence="1">The sequence shown here is derived from an EMBL/GenBank/DDBJ whole genome shotgun (WGS) entry which is preliminary data.</text>
</comment>
<keyword evidence="2" id="KW-1185">Reference proteome</keyword>
<gene>
    <name evidence="1" type="ORF">BN2614_LOCUS1</name>
</gene>
<evidence type="ECO:0000313" key="2">
    <source>
        <dbReference type="Proteomes" id="UP000269945"/>
    </source>
</evidence>
<evidence type="ECO:0000313" key="1">
    <source>
        <dbReference type="EMBL" id="VCX19836.1"/>
    </source>
</evidence>
<name>A0A9X9Q532_GULGU</name>
<dbReference type="AlphaFoldDB" id="A0A9X9Q532"/>